<evidence type="ECO:0000256" key="2">
    <source>
        <dbReference type="SAM" id="Phobius"/>
    </source>
</evidence>
<keyword evidence="2" id="KW-0472">Membrane</keyword>
<dbReference type="Pfam" id="PF01926">
    <property type="entry name" value="MMR_HSR1"/>
    <property type="match status" value="1"/>
</dbReference>
<dbReference type="GO" id="GO:0005525">
    <property type="term" value="F:GTP binding"/>
    <property type="evidence" value="ECO:0007669"/>
    <property type="project" value="InterPro"/>
</dbReference>
<dbReference type="SUPFAM" id="SSF52540">
    <property type="entry name" value="P-loop containing nucleoside triphosphate hydrolases"/>
    <property type="match status" value="1"/>
</dbReference>
<sequence length="573" mass="63899">MNSAIIDPTLQRYKAAIAQLLTDLETFAQSIDNSALTKTVSNLQENLNQPFLFVVIGEVKAGKSSFINALLGSGEICEVGADPRTNRVSKIVYAEGEGYSRELKPGELREIGRPVPILEKIAIVDTPGTNSPFQQHEDITKEFIPNSDLVVFVFFSKNPYTNTAWSLVDFAHKDWKKPVIFVLQQADLADDRELQSSLDYIQQEAQQRQIASPQVFATSAKQSISGQDGGFAPLQDFIRSSITGGKGYKLKLTSNIGAAEQIVNRLDSNMQLLQKQLQTDEAVVEKVQRRLGQGQSQSRTEIDALVERLMTQYERVIYQIKSEFRDELSVPMLAKRSVLSMFNRKQRVDAWIGELNARAQAELEETLDETSKEGAKRFLNGIQLLIKQLVAELDALKYTHLKRTDVALPIVEYRDEVIEGVKSKIANLLNDETFINCLANTADSVGPSVASGSIVAVVGGIIMRVTSVVFIDVVAGVFLGGGILFAGGALFAKRRQLIQKLDSELARNRDRFEYTVSNQLNAKLSVIYEEIDRSFSELYAHVEQERQTIAPLLTQFEQIKRSTESLSNEINRL</sequence>
<evidence type="ECO:0000259" key="3">
    <source>
        <dbReference type="Pfam" id="PF01926"/>
    </source>
</evidence>
<dbReference type="InterPro" id="IPR051943">
    <property type="entry name" value="TRAFAC_Dynamin-like_GTPase"/>
</dbReference>
<proteinExistence type="predicted"/>
<evidence type="ECO:0000313" key="5">
    <source>
        <dbReference type="Proteomes" id="UP000249354"/>
    </source>
</evidence>
<dbReference type="InterPro" id="IPR027417">
    <property type="entry name" value="P-loop_NTPase"/>
</dbReference>
<gene>
    <name evidence="4" type="ORF">DCF25_01830</name>
</gene>
<dbReference type="AlphaFoldDB" id="A0A2W4UUE8"/>
<keyword evidence="2" id="KW-0812">Transmembrane</keyword>
<keyword evidence="2" id="KW-1133">Transmembrane helix</keyword>
<reference evidence="4 5" key="2">
    <citation type="submission" date="2018-06" db="EMBL/GenBank/DDBJ databases">
        <title>Metagenomic assembly of (sub)arctic Cyanobacteria and their associated microbiome from non-axenic cultures.</title>
        <authorList>
            <person name="Baurain D."/>
        </authorList>
    </citation>
    <scope>NUCLEOTIDE SEQUENCE [LARGE SCALE GENOMIC DNA]</scope>
    <source>
        <strain evidence="4">ULC129bin1</strain>
    </source>
</reference>
<dbReference type="Proteomes" id="UP000249354">
    <property type="component" value="Unassembled WGS sequence"/>
</dbReference>
<dbReference type="InterPro" id="IPR006073">
    <property type="entry name" value="GTP-bd"/>
</dbReference>
<evidence type="ECO:0000313" key="4">
    <source>
        <dbReference type="EMBL" id="PZO22867.1"/>
    </source>
</evidence>
<keyword evidence="1" id="KW-0175">Coiled coil</keyword>
<dbReference type="CDD" id="cd09912">
    <property type="entry name" value="DLP_2"/>
    <property type="match status" value="1"/>
</dbReference>
<feature type="domain" description="G" evidence="3">
    <location>
        <begin position="54"/>
        <end position="184"/>
    </location>
</feature>
<dbReference type="Gene3D" id="3.40.50.300">
    <property type="entry name" value="P-loop containing nucleotide triphosphate hydrolases"/>
    <property type="match status" value="1"/>
</dbReference>
<protein>
    <recommendedName>
        <fullName evidence="3">G domain-containing protein</fullName>
    </recommendedName>
</protein>
<dbReference type="PANTHER" id="PTHR43681">
    <property type="entry name" value="TRANSMEMBRANE GTPASE FZO"/>
    <property type="match status" value="1"/>
</dbReference>
<accession>A0A2W4UUE8</accession>
<dbReference type="PANTHER" id="PTHR43681:SF1">
    <property type="entry name" value="SARCALUMENIN"/>
    <property type="match status" value="1"/>
</dbReference>
<evidence type="ECO:0000256" key="1">
    <source>
        <dbReference type="SAM" id="Coils"/>
    </source>
</evidence>
<dbReference type="EMBL" id="QBMC01000006">
    <property type="protein sequence ID" value="PZO22867.1"/>
    <property type="molecule type" value="Genomic_DNA"/>
</dbReference>
<organism evidence="4 5">
    <name type="scientific">Leptolyngbya foveolarum</name>
    <dbReference type="NCBI Taxonomy" id="47253"/>
    <lineage>
        <taxon>Bacteria</taxon>
        <taxon>Bacillati</taxon>
        <taxon>Cyanobacteriota</taxon>
        <taxon>Cyanophyceae</taxon>
        <taxon>Leptolyngbyales</taxon>
        <taxon>Leptolyngbyaceae</taxon>
        <taxon>Leptolyngbya group</taxon>
        <taxon>Leptolyngbya</taxon>
    </lineage>
</organism>
<name>A0A2W4UUE8_9CYAN</name>
<reference evidence="5" key="1">
    <citation type="submission" date="2018-04" db="EMBL/GenBank/DDBJ databases">
        <authorList>
            <person name="Cornet L."/>
        </authorList>
    </citation>
    <scope>NUCLEOTIDE SEQUENCE [LARGE SCALE GENOMIC DNA]</scope>
</reference>
<feature type="coiled-coil region" evidence="1">
    <location>
        <begin position="256"/>
        <end position="290"/>
    </location>
</feature>
<feature type="transmembrane region" description="Helical" evidence="2">
    <location>
        <begin position="468"/>
        <end position="492"/>
    </location>
</feature>
<comment type="caution">
    <text evidence="4">The sequence shown here is derived from an EMBL/GenBank/DDBJ whole genome shotgun (WGS) entry which is preliminary data.</text>
</comment>